<sequence length="243" mass="26407">MRLSTYSSLPVLWGVFTTPAHASWHAVLPRQTEAIPTPTPTENFEAVENCLFTSSSILRSYPTEPPVLRRYGESAAIEGANEALSMRTPRDSRGVLDHTSVCSLYLGTPTRELTMLPSELSTVFSTYREARSSWIAQAKPQLSEFSERCLEVLGTKTVVDYLQEFATGLEECLTNMELLFGTFVPATPTDNGGIVWTGDWERVSTPVTTTSRSSTAAGARETAYMVPVLGIVGAAAWAGAAMV</sequence>
<dbReference type="Proteomes" id="UP001323405">
    <property type="component" value="Unassembled WGS sequence"/>
</dbReference>
<reference evidence="1 2" key="1">
    <citation type="journal article" date="2023" name="bioRxiv">
        <title>High-quality genome assemblies of four members of thePodospora anserinaspecies complex.</title>
        <authorList>
            <person name="Ament-Velasquez S.L."/>
            <person name="Vogan A.A."/>
            <person name="Wallerman O."/>
            <person name="Hartmann F."/>
            <person name="Gautier V."/>
            <person name="Silar P."/>
            <person name="Giraud T."/>
            <person name="Johannesson H."/>
        </authorList>
    </citation>
    <scope>NUCLEOTIDE SEQUENCE [LARGE SCALE GENOMIC DNA]</scope>
    <source>
        <strain evidence="1 2">CBS 415.72m</strain>
    </source>
</reference>
<accession>A0ABR0GCP9</accession>
<gene>
    <name evidence="1" type="ORF">QC762_0083580</name>
</gene>
<keyword evidence="2" id="KW-1185">Reference proteome</keyword>
<evidence type="ECO:0000313" key="1">
    <source>
        <dbReference type="EMBL" id="KAK4653437.1"/>
    </source>
</evidence>
<dbReference type="EMBL" id="JAFFHA010000007">
    <property type="protein sequence ID" value="KAK4653437.1"/>
    <property type="molecule type" value="Genomic_DNA"/>
</dbReference>
<comment type="caution">
    <text evidence="1">The sequence shown here is derived from an EMBL/GenBank/DDBJ whole genome shotgun (WGS) entry which is preliminary data.</text>
</comment>
<evidence type="ECO:0000313" key="2">
    <source>
        <dbReference type="Proteomes" id="UP001323405"/>
    </source>
</evidence>
<name>A0ABR0GCP9_9PEZI</name>
<proteinExistence type="predicted"/>
<dbReference type="RefSeq" id="XP_062742412.1">
    <property type="nucleotide sequence ID" value="XM_062883957.1"/>
</dbReference>
<protein>
    <submittedName>
        <fullName evidence="1">Uncharacterized protein</fullName>
    </submittedName>
</protein>
<dbReference type="GeneID" id="87903697"/>
<organism evidence="1 2">
    <name type="scientific">Podospora pseudocomata</name>
    <dbReference type="NCBI Taxonomy" id="2093779"/>
    <lineage>
        <taxon>Eukaryota</taxon>
        <taxon>Fungi</taxon>
        <taxon>Dikarya</taxon>
        <taxon>Ascomycota</taxon>
        <taxon>Pezizomycotina</taxon>
        <taxon>Sordariomycetes</taxon>
        <taxon>Sordariomycetidae</taxon>
        <taxon>Sordariales</taxon>
        <taxon>Podosporaceae</taxon>
        <taxon>Podospora</taxon>
    </lineage>
</organism>